<dbReference type="AlphaFoldDB" id="A0A7W9U4J9"/>
<protein>
    <submittedName>
        <fullName evidence="2">Pimeloyl-ACP methyl ester carboxylesterase</fullName>
    </submittedName>
</protein>
<dbReference type="PANTHER" id="PTHR43798">
    <property type="entry name" value="MONOACYLGLYCEROL LIPASE"/>
    <property type="match status" value="1"/>
</dbReference>
<dbReference type="Pfam" id="PF12697">
    <property type="entry name" value="Abhydrolase_6"/>
    <property type="match status" value="1"/>
</dbReference>
<organism evidence="2 3">
    <name type="scientific">Paraburkholderia bannensis</name>
    <dbReference type="NCBI Taxonomy" id="765414"/>
    <lineage>
        <taxon>Bacteria</taxon>
        <taxon>Pseudomonadati</taxon>
        <taxon>Pseudomonadota</taxon>
        <taxon>Betaproteobacteria</taxon>
        <taxon>Burkholderiales</taxon>
        <taxon>Burkholderiaceae</taxon>
        <taxon>Paraburkholderia</taxon>
    </lineage>
</organism>
<feature type="domain" description="AB hydrolase-1" evidence="1">
    <location>
        <begin position="25"/>
        <end position="254"/>
    </location>
</feature>
<evidence type="ECO:0000313" key="2">
    <source>
        <dbReference type="EMBL" id="MBB6106868.1"/>
    </source>
</evidence>
<keyword evidence="3" id="KW-1185">Reference proteome</keyword>
<gene>
    <name evidence="2" type="ORF">F4827_006747</name>
</gene>
<dbReference type="Gene3D" id="3.40.50.1820">
    <property type="entry name" value="alpha/beta hydrolase"/>
    <property type="match status" value="1"/>
</dbReference>
<dbReference type="InterPro" id="IPR029058">
    <property type="entry name" value="AB_hydrolase_fold"/>
</dbReference>
<dbReference type="RefSeq" id="WP_183732829.1">
    <property type="nucleotide sequence ID" value="NZ_JACHBW010000033.1"/>
</dbReference>
<dbReference type="PRINTS" id="PR00111">
    <property type="entry name" value="ABHYDROLASE"/>
</dbReference>
<dbReference type="EMBL" id="JACHBW010000033">
    <property type="protein sequence ID" value="MBB6106868.1"/>
    <property type="molecule type" value="Genomic_DNA"/>
</dbReference>
<sequence>MTSRTLQLSDKRVAHYLEQGSGEPLVLIHGVGMQAHAWYPQIDDLSRDFRVIAVDMPGHGQSAPLAAGAGLQQFVAWAIAFIEALHAGPVNLAGHSMGSLIAAGVAVTRPDLVKRVAVLNGVYRRTPEAREAVLRRAAELRSGTIDVQTPLKRWFNAEEAQQIAAHKVESWLKSVDLAGYATAYTAFAKGDEVYADGWHDIACPALVLTGSDDPNSTPEMANQMAAAAHNGRAVVIEDERHMVNLTAPEAVNRALRDWLAVATQIEAHIEAQTEAPVEPLKSEV</sequence>
<evidence type="ECO:0000259" key="1">
    <source>
        <dbReference type="Pfam" id="PF12697"/>
    </source>
</evidence>
<proteinExistence type="predicted"/>
<accession>A0A7W9U4J9</accession>
<comment type="caution">
    <text evidence="2">The sequence shown here is derived from an EMBL/GenBank/DDBJ whole genome shotgun (WGS) entry which is preliminary data.</text>
</comment>
<name>A0A7W9U4J9_9BURK</name>
<reference evidence="2 3" key="1">
    <citation type="submission" date="2020-08" db="EMBL/GenBank/DDBJ databases">
        <title>Above-ground endophytic microbial communities from plants in different locations in the United States.</title>
        <authorList>
            <person name="Frank C."/>
        </authorList>
    </citation>
    <scope>NUCLEOTIDE SEQUENCE [LARGE SCALE GENOMIC DNA]</scope>
    <source>
        <strain evidence="2 3">WP4_2_2</strain>
    </source>
</reference>
<dbReference type="SUPFAM" id="SSF53474">
    <property type="entry name" value="alpha/beta-Hydrolases"/>
    <property type="match status" value="1"/>
</dbReference>
<dbReference type="InterPro" id="IPR000073">
    <property type="entry name" value="AB_hydrolase_1"/>
</dbReference>
<dbReference type="Proteomes" id="UP000571554">
    <property type="component" value="Unassembled WGS sequence"/>
</dbReference>
<evidence type="ECO:0000313" key="3">
    <source>
        <dbReference type="Proteomes" id="UP000571554"/>
    </source>
</evidence>
<dbReference type="InterPro" id="IPR050266">
    <property type="entry name" value="AB_hydrolase_sf"/>
</dbReference>